<keyword evidence="2" id="KW-1185">Reference proteome</keyword>
<evidence type="ECO:0000313" key="1">
    <source>
        <dbReference type="EMBL" id="TWT74285.1"/>
    </source>
</evidence>
<dbReference type="OrthoDB" id="267234at2"/>
<accession>A0A5C5YHL3</accession>
<dbReference type="Proteomes" id="UP000318053">
    <property type="component" value="Unassembled WGS sequence"/>
</dbReference>
<organism evidence="1 2">
    <name type="scientific">Allorhodopirellula solitaria</name>
    <dbReference type="NCBI Taxonomy" id="2527987"/>
    <lineage>
        <taxon>Bacteria</taxon>
        <taxon>Pseudomonadati</taxon>
        <taxon>Planctomycetota</taxon>
        <taxon>Planctomycetia</taxon>
        <taxon>Pirellulales</taxon>
        <taxon>Pirellulaceae</taxon>
        <taxon>Allorhodopirellula</taxon>
    </lineage>
</organism>
<proteinExistence type="predicted"/>
<protein>
    <submittedName>
        <fullName evidence="1">Uncharacterized protein</fullName>
    </submittedName>
</protein>
<sequence length="158" mass="17887">MSEADVGSIQSLDELRRAVDRLGDRLLQQGHQVRAVINKSQHHFSQDYPVYWKRQLRLAEQRHSEALDRLSRKQSVVGAGQAVPAADEKKEVARWKARKGLCRQRLERTRTVAVEMEQNCEKMKGPIADLMELAEVTLPNASARLATLVARLQAYDGS</sequence>
<dbReference type="RefSeq" id="WP_146390284.1">
    <property type="nucleotide sequence ID" value="NZ_SJPK01000002.1"/>
</dbReference>
<dbReference type="AlphaFoldDB" id="A0A5C5YHL3"/>
<comment type="caution">
    <text evidence="1">The sequence shown here is derived from an EMBL/GenBank/DDBJ whole genome shotgun (WGS) entry which is preliminary data.</text>
</comment>
<reference evidence="1 2" key="1">
    <citation type="submission" date="2019-02" db="EMBL/GenBank/DDBJ databases">
        <title>Deep-cultivation of Planctomycetes and their phenomic and genomic characterization uncovers novel biology.</title>
        <authorList>
            <person name="Wiegand S."/>
            <person name="Jogler M."/>
            <person name="Boedeker C."/>
            <person name="Pinto D."/>
            <person name="Vollmers J."/>
            <person name="Rivas-Marin E."/>
            <person name="Kohn T."/>
            <person name="Peeters S.H."/>
            <person name="Heuer A."/>
            <person name="Rast P."/>
            <person name="Oberbeckmann S."/>
            <person name="Bunk B."/>
            <person name="Jeske O."/>
            <person name="Meyerdierks A."/>
            <person name="Storesund J.E."/>
            <person name="Kallscheuer N."/>
            <person name="Luecker S."/>
            <person name="Lage O.M."/>
            <person name="Pohl T."/>
            <person name="Merkel B.J."/>
            <person name="Hornburger P."/>
            <person name="Mueller R.-W."/>
            <person name="Bruemmer F."/>
            <person name="Labrenz M."/>
            <person name="Spormann A.M."/>
            <person name="Op Den Camp H."/>
            <person name="Overmann J."/>
            <person name="Amann R."/>
            <person name="Jetten M.S.M."/>
            <person name="Mascher T."/>
            <person name="Medema M.H."/>
            <person name="Devos D.P."/>
            <person name="Kaster A.-K."/>
            <person name="Ovreas L."/>
            <person name="Rohde M."/>
            <person name="Galperin M.Y."/>
            <person name="Jogler C."/>
        </authorList>
    </citation>
    <scope>NUCLEOTIDE SEQUENCE [LARGE SCALE GENOMIC DNA]</scope>
    <source>
        <strain evidence="1 2">CA85</strain>
    </source>
</reference>
<dbReference type="EMBL" id="SJPK01000002">
    <property type="protein sequence ID" value="TWT74285.1"/>
    <property type="molecule type" value="Genomic_DNA"/>
</dbReference>
<name>A0A5C5YHL3_9BACT</name>
<gene>
    <name evidence="1" type="ORF">CA85_11720</name>
</gene>
<evidence type="ECO:0000313" key="2">
    <source>
        <dbReference type="Proteomes" id="UP000318053"/>
    </source>
</evidence>